<protein>
    <submittedName>
        <fullName evidence="1">Uncharacterized protein</fullName>
    </submittedName>
</protein>
<organism evidence="1 2">
    <name type="scientific">Jimgerdemannia flammicorona</name>
    <dbReference type="NCBI Taxonomy" id="994334"/>
    <lineage>
        <taxon>Eukaryota</taxon>
        <taxon>Fungi</taxon>
        <taxon>Fungi incertae sedis</taxon>
        <taxon>Mucoromycota</taxon>
        <taxon>Mucoromycotina</taxon>
        <taxon>Endogonomycetes</taxon>
        <taxon>Endogonales</taxon>
        <taxon>Endogonaceae</taxon>
        <taxon>Jimgerdemannia</taxon>
    </lineage>
</organism>
<reference evidence="1 2" key="1">
    <citation type="journal article" date="2018" name="New Phytol.">
        <title>Phylogenomics of Endogonaceae and evolution of mycorrhizas within Mucoromycota.</title>
        <authorList>
            <person name="Chang Y."/>
            <person name="Desiro A."/>
            <person name="Na H."/>
            <person name="Sandor L."/>
            <person name="Lipzen A."/>
            <person name="Clum A."/>
            <person name="Barry K."/>
            <person name="Grigoriev I.V."/>
            <person name="Martin F.M."/>
            <person name="Stajich J.E."/>
            <person name="Smith M.E."/>
            <person name="Bonito G."/>
            <person name="Spatafora J.W."/>
        </authorList>
    </citation>
    <scope>NUCLEOTIDE SEQUENCE [LARGE SCALE GENOMIC DNA]</scope>
    <source>
        <strain evidence="1 2">GMNB39</strain>
    </source>
</reference>
<sequence length="134" mass="14758">MTSCNRIGDPSLPHEYFPAATIRVHSCPSDESGSYHGLTYRYKNTPRGSWITLYAQRCSAVDTSPSSQNVRFEEACISNVAMQLALASLVQLSSGDFKMIDIGQLYEQEAILARALPKSEQTPIPSTQTLSLKN</sequence>
<gene>
    <name evidence="1" type="ORF">BC936DRAFT_147639</name>
</gene>
<name>A0A433D4V7_9FUNG</name>
<dbReference type="AlphaFoldDB" id="A0A433D4V7"/>
<accession>A0A433D4V7</accession>
<proteinExistence type="predicted"/>
<dbReference type="Proteomes" id="UP000268093">
    <property type="component" value="Unassembled WGS sequence"/>
</dbReference>
<evidence type="ECO:0000313" key="2">
    <source>
        <dbReference type="Proteomes" id="UP000268093"/>
    </source>
</evidence>
<dbReference type="EMBL" id="RBNI01006670">
    <property type="protein sequence ID" value="RUP45869.1"/>
    <property type="molecule type" value="Genomic_DNA"/>
</dbReference>
<comment type="caution">
    <text evidence="1">The sequence shown here is derived from an EMBL/GenBank/DDBJ whole genome shotgun (WGS) entry which is preliminary data.</text>
</comment>
<keyword evidence="2" id="KW-1185">Reference proteome</keyword>
<evidence type="ECO:0000313" key="1">
    <source>
        <dbReference type="EMBL" id="RUP45869.1"/>
    </source>
</evidence>